<evidence type="ECO:0000256" key="1">
    <source>
        <dbReference type="SAM" id="MobiDB-lite"/>
    </source>
</evidence>
<evidence type="ECO:0000313" key="4">
    <source>
        <dbReference type="Proteomes" id="UP000722791"/>
    </source>
</evidence>
<proteinExistence type="predicted"/>
<dbReference type="Proteomes" id="UP000722791">
    <property type="component" value="Unassembled WGS sequence"/>
</dbReference>
<accession>A0A8J4GQD5</accession>
<dbReference type="EMBL" id="BNCP01000007">
    <property type="protein sequence ID" value="GIL75665.1"/>
    <property type="molecule type" value="Genomic_DNA"/>
</dbReference>
<feature type="compositionally biased region" description="Low complexity" evidence="1">
    <location>
        <begin position="88"/>
        <end position="99"/>
    </location>
</feature>
<sequence>MDLTCAEALHLLGFSSDSQGLLPPGDAIRRAFRRQALLWHPDKHASNSTFRRQATSTPHSQCVTNDLEADRPTPPSQNVEPHDAGPGTADADSVAATDAPEGLQEPSYRTQAQVAEHFKLLVSAYQVLLKAAASSAGAKCEGVRTGGDSCFEASGSGSAVPGKSEEEQLLDELSAELLLLEAYKLRLSDFDMVFLHQHANGGTGAVSNVWPEAVRSIDDVWQRIRRRVERRRKKREGAGSGHESYGTGFSRRAELAVHAKWALLSEFLADTLGAPGKPQRRAESHFSGHSPVDGAIWAEVGGRSAQNGDSEGHPQRQQQDWGTAPGCVLATASASAAASTSAAASAMPHRQCGRLPAGFYWRWLKRLVAARLLFFVFFNG</sequence>
<evidence type="ECO:0000313" key="3">
    <source>
        <dbReference type="EMBL" id="GIM11746.1"/>
    </source>
</evidence>
<dbReference type="Proteomes" id="UP000747110">
    <property type="component" value="Unassembled WGS sequence"/>
</dbReference>
<protein>
    <recommendedName>
        <fullName evidence="6">J domain-containing protein</fullName>
    </recommendedName>
</protein>
<comment type="caution">
    <text evidence="3">The sequence shown here is derived from an EMBL/GenBank/DDBJ whole genome shotgun (WGS) entry which is preliminary data.</text>
</comment>
<feature type="compositionally biased region" description="Polar residues" evidence="1">
    <location>
        <begin position="46"/>
        <end position="64"/>
    </location>
</feature>
<dbReference type="InterPro" id="IPR001623">
    <property type="entry name" value="DnaJ_domain"/>
</dbReference>
<gene>
    <name evidence="2" type="ORF">Vretifemale_5408</name>
    <name evidence="3" type="ORF">Vretimale_15216</name>
</gene>
<dbReference type="Gene3D" id="1.10.287.110">
    <property type="entry name" value="DnaJ domain"/>
    <property type="match status" value="1"/>
</dbReference>
<evidence type="ECO:0000313" key="2">
    <source>
        <dbReference type="EMBL" id="GIL75665.1"/>
    </source>
</evidence>
<reference evidence="3" key="1">
    <citation type="journal article" date="2021" name="Proc. Natl. Acad. Sci. U.S.A.">
        <title>Three genomes in the algal genus Volvox reveal the fate of a haploid sex-determining region after a transition to homothallism.</title>
        <authorList>
            <person name="Yamamoto K."/>
            <person name="Hamaji T."/>
            <person name="Kawai-Toyooka H."/>
            <person name="Matsuzaki R."/>
            <person name="Takahashi F."/>
            <person name="Nishimura Y."/>
            <person name="Kawachi M."/>
            <person name="Noguchi H."/>
            <person name="Minakuchi Y."/>
            <person name="Umen J.G."/>
            <person name="Toyoda A."/>
            <person name="Nozaki H."/>
        </authorList>
    </citation>
    <scope>NUCLEOTIDE SEQUENCE</scope>
    <source>
        <strain evidence="3">NIES-3785</strain>
        <strain evidence="2">NIES-3786</strain>
    </source>
</reference>
<evidence type="ECO:0008006" key="6">
    <source>
        <dbReference type="Google" id="ProtNLM"/>
    </source>
</evidence>
<dbReference type="CDD" id="cd06257">
    <property type="entry name" value="DnaJ"/>
    <property type="match status" value="1"/>
</dbReference>
<dbReference type="AlphaFoldDB" id="A0A8J4GQD5"/>
<organism evidence="3 4">
    <name type="scientific">Volvox reticuliferus</name>
    <dbReference type="NCBI Taxonomy" id="1737510"/>
    <lineage>
        <taxon>Eukaryota</taxon>
        <taxon>Viridiplantae</taxon>
        <taxon>Chlorophyta</taxon>
        <taxon>core chlorophytes</taxon>
        <taxon>Chlorophyceae</taxon>
        <taxon>CS clade</taxon>
        <taxon>Chlamydomonadales</taxon>
        <taxon>Volvocaceae</taxon>
        <taxon>Volvox</taxon>
    </lineage>
</organism>
<name>A0A8J4GQD5_9CHLO</name>
<dbReference type="EMBL" id="BNCQ01000040">
    <property type="protein sequence ID" value="GIM11746.1"/>
    <property type="molecule type" value="Genomic_DNA"/>
</dbReference>
<dbReference type="SUPFAM" id="SSF46565">
    <property type="entry name" value="Chaperone J-domain"/>
    <property type="match status" value="1"/>
</dbReference>
<feature type="region of interest" description="Disordered" evidence="1">
    <location>
        <begin position="43"/>
        <end position="107"/>
    </location>
</feature>
<evidence type="ECO:0000313" key="5">
    <source>
        <dbReference type="Proteomes" id="UP000747110"/>
    </source>
</evidence>
<dbReference type="InterPro" id="IPR036869">
    <property type="entry name" value="J_dom_sf"/>
</dbReference>
<dbReference type="OrthoDB" id="552697at2759"/>
<keyword evidence="5" id="KW-1185">Reference proteome</keyword>